<sequence length="155" mass="17240">MFETKADALAWGRMIESEIDMSVCVNREEAECTRVADLLDRCLRDVSPTKLSGSADIGRAKALNKRVGAYKLSVLAPMHLAAYRDARLQTVSAQTDIHELNLLNRVLTRATREWGIVLPTGIPKIIKPRGLAPVSPDTRQNELINVTNQVFDRCP</sequence>
<organism evidence="1 2">
    <name type="scientific">Burkholderia cepacia</name>
    <name type="common">Pseudomonas cepacia</name>
    <dbReference type="NCBI Taxonomy" id="292"/>
    <lineage>
        <taxon>Bacteria</taxon>
        <taxon>Pseudomonadati</taxon>
        <taxon>Pseudomonadota</taxon>
        <taxon>Betaproteobacteria</taxon>
        <taxon>Burkholderiales</taxon>
        <taxon>Burkholderiaceae</taxon>
        <taxon>Burkholderia</taxon>
        <taxon>Burkholderia cepacia complex</taxon>
    </lineage>
</organism>
<name>A0ABN5CTZ9_BURCE</name>
<dbReference type="Proteomes" id="UP000218103">
    <property type="component" value="Chromosome 1"/>
</dbReference>
<proteinExistence type="predicted"/>
<accession>A0ABN5CTZ9</accession>
<evidence type="ECO:0000313" key="1">
    <source>
        <dbReference type="EMBL" id="ATF78651.1"/>
    </source>
</evidence>
<reference evidence="2" key="1">
    <citation type="submission" date="2017-09" db="EMBL/GenBank/DDBJ databases">
        <title>FDA dAtabase for Regulatory Grade micrObial Sequences (FDA-ARGOS): Supporting development and validation of Infectious Disease Dx tests.</title>
        <authorList>
            <person name="Minogue T."/>
            <person name="Wolcott M."/>
            <person name="Wasieloski L."/>
            <person name="Aguilar W."/>
            <person name="Moore D."/>
            <person name="Tallon L.J."/>
            <person name="Sadzewicz L."/>
            <person name="Ott S."/>
            <person name="Zhao X."/>
            <person name="Nagaraj S."/>
            <person name="Vavikolanu K."/>
            <person name="Aluvathingal J."/>
            <person name="Nadendla S."/>
            <person name="Sichtig H."/>
        </authorList>
    </citation>
    <scope>NUCLEOTIDE SEQUENCE [LARGE SCALE GENOMIC DNA]</scope>
    <source>
        <strain evidence="2">FDAARGOS_388</strain>
    </source>
</reference>
<gene>
    <name evidence="1" type="ORF">CO711_15305</name>
</gene>
<keyword evidence="2" id="KW-1185">Reference proteome</keyword>
<dbReference type="EMBL" id="CP023518">
    <property type="protein sequence ID" value="ATF78651.1"/>
    <property type="molecule type" value="Genomic_DNA"/>
</dbReference>
<protein>
    <submittedName>
        <fullName evidence="1">Uncharacterized protein</fullName>
    </submittedName>
</protein>
<evidence type="ECO:0000313" key="2">
    <source>
        <dbReference type="Proteomes" id="UP000218103"/>
    </source>
</evidence>